<dbReference type="Proteomes" id="UP000054858">
    <property type="component" value="Unassembled WGS sequence"/>
</dbReference>
<name>A0A0W0XH67_9GAMM</name>
<dbReference type="PANTHER" id="PTHR43434">
    <property type="entry name" value="PHOSPHOGLYCOLATE PHOSPHATASE"/>
    <property type="match status" value="1"/>
</dbReference>
<reference evidence="1 2" key="1">
    <citation type="submission" date="2015-11" db="EMBL/GenBank/DDBJ databases">
        <title>Genomic analysis of 38 Legionella species identifies large and diverse effector repertoires.</title>
        <authorList>
            <person name="Burstein D."/>
            <person name="Amaro F."/>
            <person name="Zusman T."/>
            <person name="Lifshitz Z."/>
            <person name="Cohen O."/>
            <person name="Gilbert J.A."/>
            <person name="Pupko T."/>
            <person name="Shuman H.A."/>
            <person name="Segal G."/>
        </authorList>
    </citation>
    <scope>NUCLEOTIDE SEQUENCE [LARGE SCALE GENOMIC DNA]</scope>
    <source>
        <strain evidence="1 2">Oak Ridge-10</strain>
    </source>
</reference>
<comment type="caution">
    <text evidence="1">The sequence shown here is derived from an EMBL/GenBank/DDBJ whole genome shotgun (WGS) entry which is preliminary data.</text>
</comment>
<accession>A0A0W0XH67</accession>
<dbReference type="Gene3D" id="3.40.50.1000">
    <property type="entry name" value="HAD superfamily/HAD-like"/>
    <property type="match status" value="1"/>
</dbReference>
<dbReference type="Pfam" id="PF13419">
    <property type="entry name" value="HAD_2"/>
    <property type="match status" value="1"/>
</dbReference>
<dbReference type="EMBL" id="LNYP01000006">
    <property type="protein sequence ID" value="KTD43959.1"/>
    <property type="molecule type" value="Genomic_DNA"/>
</dbReference>
<evidence type="ECO:0000313" key="2">
    <source>
        <dbReference type="Proteomes" id="UP000054858"/>
    </source>
</evidence>
<proteinExistence type="predicted"/>
<dbReference type="InterPro" id="IPR023214">
    <property type="entry name" value="HAD_sf"/>
</dbReference>
<dbReference type="SUPFAM" id="SSF56784">
    <property type="entry name" value="HAD-like"/>
    <property type="match status" value="1"/>
</dbReference>
<dbReference type="AlphaFoldDB" id="A0A0W0XH67"/>
<gene>
    <name evidence="1" type="ORF">Loak_0509</name>
</gene>
<dbReference type="SFLD" id="SFLDS00003">
    <property type="entry name" value="Haloacid_Dehalogenase"/>
    <property type="match status" value="1"/>
</dbReference>
<dbReference type="PATRIC" id="fig|29423.5.peg.526"/>
<dbReference type="SFLD" id="SFLDG01129">
    <property type="entry name" value="C1.5:_HAD__Beta-PGM__Phosphata"/>
    <property type="match status" value="1"/>
</dbReference>
<dbReference type="NCBIfam" id="TIGR01549">
    <property type="entry name" value="HAD-SF-IA-v1"/>
    <property type="match status" value="1"/>
</dbReference>
<dbReference type="GO" id="GO:0005829">
    <property type="term" value="C:cytosol"/>
    <property type="evidence" value="ECO:0007669"/>
    <property type="project" value="TreeGrafter"/>
</dbReference>
<dbReference type="GO" id="GO:0006281">
    <property type="term" value="P:DNA repair"/>
    <property type="evidence" value="ECO:0007669"/>
    <property type="project" value="TreeGrafter"/>
</dbReference>
<dbReference type="GO" id="GO:0008967">
    <property type="term" value="F:phosphoglycolate phosphatase activity"/>
    <property type="evidence" value="ECO:0007669"/>
    <property type="project" value="TreeGrafter"/>
</dbReference>
<dbReference type="InterPro" id="IPR041492">
    <property type="entry name" value="HAD_2"/>
</dbReference>
<dbReference type="RefSeq" id="WP_025385249.1">
    <property type="nucleotide sequence ID" value="NZ_LCUA01000022.1"/>
</dbReference>
<protein>
    <submittedName>
        <fullName evidence="1">Phosphatase</fullName>
    </submittedName>
</protein>
<dbReference type="InterPro" id="IPR050155">
    <property type="entry name" value="HAD-like_hydrolase_sf"/>
</dbReference>
<organism evidence="1 2">
    <name type="scientific">Legionella oakridgensis</name>
    <dbReference type="NCBI Taxonomy" id="29423"/>
    <lineage>
        <taxon>Bacteria</taxon>
        <taxon>Pseudomonadati</taxon>
        <taxon>Pseudomonadota</taxon>
        <taxon>Gammaproteobacteria</taxon>
        <taxon>Legionellales</taxon>
        <taxon>Legionellaceae</taxon>
        <taxon>Legionella</taxon>
    </lineage>
</organism>
<dbReference type="InterPro" id="IPR006439">
    <property type="entry name" value="HAD-SF_hydro_IA"/>
</dbReference>
<dbReference type="PANTHER" id="PTHR43434:SF24">
    <property type="entry name" value="HYDROLASE-RELATED"/>
    <property type="match status" value="1"/>
</dbReference>
<sequence>MDKPYRLIVFDWEGTLGDTFGKIINILTIETRRMQLGEFSESRAREYLMLGLIVTIQKIFPRLSAAQQQELLQAVQESLALRSMEVYLIPGAKNIVKKIQEAGIEMAIATNKGQHSLQRELQASGLDIYFTVTRSAGQVPAKPCPQMLEEIMDVCGVTASQTLMIGDSVSDVEMAVAVHADVIGVQFYHQPELAEELLAAGALKVFDDYQQLASYLNL</sequence>
<evidence type="ECO:0000313" key="1">
    <source>
        <dbReference type="EMBL" id="KTD43959.1"/>
    </source>
</evidence>
<dbReference type="Gene3D" id="1.10.150.240">
    <property type="entry name" value="Putative phosphatase, domain 2"/>
    <property type="match status" value="1"/>
</dbReference>
<dbReference type="InterPro" id="IPR023198">
    <property type="entry name" value="PGP-like_dom2"/>
</dbReference>
<dbReference type="InterPro" id="IPR036412">
    <property type="entry name" value="HAD-like_sf"/>
</dbReference>